<proteinExistence type="predicted"/>
<dbReference type="SUPFAM" id="SSF48452">
    <property type="entry name" value="TPR-like"/>
    <property type="match status" value="1"/>
</dbReference>
<dbReference type="Proteomes" id="UP001061282">
    <property type="component" value="Unassembled WGS sequence"/>
</dbReference>
<protein>
    <submittedName>
        <fullName evidence="1">Uncharacterized protein</fullName>
    </submittedName>
</protein>
<evidence type="ECO:0000313" key="2">
    <source>
        <dbReference type="Proteomes" id="UP001061282"/>
    </source>
</evidence>
<organism evidence="1 2">
    <name type="scientific">Silvania confinis</name>
    <dbReference type="NCBI Taxonomy" id="2926470"/>
    <lineage>
        <taxon>Bacteria</taxon>
        <taxon>Pseudomonadati</taxon>
        <taxon>Pseudomonadota</taxon>
        <taxon>Gammaproteobacteria</taxon>
        <taxon>Enterobacterales</taxon>
        <taxon>Enterobacteriaceae</taxon>
        <taxon>Silvania</taxon>
    </lineage>
</organism>
<reference evidence="1" key="1">
    <citation type="submission" date="2022-05" db="EMBL/GenBank/DDBJ databases">
        <title>Description of a novel species of Leclercia; Leclercia tamurae and the Proposal for a Novel Genus Silvania gen. nov. Containing Two Novel Species Silvania hatchlandensis sp. nov. and Silvania confinis sp. nov. Isolated from the Rhizosphere of Oak.</title>
        <authorList>
            <person name="Maddock D.W."/>
            <person name="Brady C.L."/>
            <person name="Denman S."/>
            <person name="Arnold D."/>
        </authorList>
    </citation>
    <scope>NUCLEOTIDE SEQUENCE</scope>
    <source>
        <strain evidence="1">H4N4</strain>
    </source>
</reference>
<evidence type="ECO:0000313" key="1">
    <source>
        <dbReference type="EMBL" id="MCU6671517.1"/>
    </source>
</evidence>
<keyword evidence="2" id="KW-1185">Reference proteome</keyword>
<sequence length="928" mass="104588">MSDFLKPERVDECLSRHFPELWPSASHRALFCQQNAAGTIELYANTAVDLTPPHQPFVTISEHQLSPWITLLNVIEPLNTVIVAGQDLYATVLGHARRERWKVGVQRVVHEGDGQAPANFGTDAEQRAALRILTTRNNAQKRVVLIEILGTDLFYLQSNFAWTENAAFDLNICRSLTALCKLVIPQLVARKSITEIIVLQSASADSVYAMENMEPYHPLLRIETDPDGLATSNREELQQLLRRSSVGDSVTKNMAEWLSSARKRFAFVERSPLDIAAVTAEKTRLLRLFLQIFHSQDRDIIRGSSAELTQFTRQDEFTFRLRRAALLLARARLGELTTAHQSDIDILLMTSTENDIWWQPAITALTQHWVQHDLPDNWLAQLHDRGTAALLAVSSESEVNYDKIRTAWLRLVGSDENEFILPFATYRDEVSLGGNYRQLHRLVDAALAGEVNDKNITHQRKALLAERDRIQFYATLTFGRDYYSDQMIRRLLEKAKTAWGHSREHFTTEFLYLFSREQDVVEAERCSSAWINAYPEDDNAWFYQATVKREQGQTEEARHCFLQSATLTDYKKPALVEAALCLWAANNIDAAEAELWPLIDANDRFPPAYAVLGLIRIVAHDYAGALALFRQITLEDIDANGVLYPWLHCLLLQEGWATANAAFAESANRLSDQELSRYITGAALSLNGTEQGCQVAAHTFAPLLKFEEPWNSAIDTVMACCFKSGDWQTGRELALSALANPWGSESQALQLVYSFLYQSQAQDFTQGLALAVEFTTRFPDSFLLCNVAGELAEATGQSGETWFLRVCALLTAIPVIQRDERQSMTLALALCNLRQFPQAYDSLPLQVTEPEHILSRILIACVAGINDIDEFYSLAKAQLLSAEFMEVKAALHDHLTDLERYGQRGLIPDWNVYHAIAVGLFTPETDDD</sequence>
<gene>
    <name evidence="1" type="ORF">M8013_22620</name>
</gene>
<dbReference type="RefSeq" id="WP_271269989.1">
    <property type="nucleotide sequence ID" value="NZ_JAMGZJ010000078.1"/>
</dbReference>
<dbReference type="AlphaFoldDB" id="A0A9J6QT19"/>
<accession>A0A9J6QT19</accession>
<dbReference type="EMBL" id="JAMGZJ010000078">
    <property type="protein sequence ID" value="MCU6671517.1"/>
    <property type="molecule type" value="Genomic_DNA"/>
</dbReference>
<dbReference type="InterPro" id="IPR011990">
    <property type="entry name" value="TPR-like_helical_dom_sf"/>
</dbReference>
<comment type="caution">
    <text evidence="1">The sequence shown here is derived from an EMBL/GenBank/DDBJ whole genome shotgun (WGS) entry which is preliminary data.</text>
</comment>
<dbReference type="Gene3D" id="1.25.40.10">
    <property type="entry name" value="Tetratricopeptide repeat domain"/>
    <property type="match status" value="1"/>
</dbReference>
<name>A0A9J6QT19_9ENTR</name>